<evidence type="ECO:0000256" key="5">
    <source>
        <dbReference type="PROSITE-ProRule" id="PRU00205"/>
    </source>
</evidence>
<evidence type="ECO:0000256" key="4">
    <source>
        <dbReference type="ARBA" id="ARBA00023136"/>
    </source>
</evidence>
<keyword evidence="3 6" id="KW-1133">Transmembrane helix</keyword>
<dbReference type="STRING" id="1314781.A0A165HMC3"/>
<comment type="subcellular location">
    <subcellularLocation>
        <location evidence="1">Membrane</location>
        <topology evidence="1">Multi-pass membrane protein</topology>
    </subcellularLocation>
</comment>
<evidence type="ECO:0000256" key="3">
    <source>
        <dbReference type="ARBA" id="ARBA00022989"/>
    </source>
</evidence>
<dbReference type="InterPro" id="IPR006634">
    <property type="entry name" value="TLC-dom"/>
</dbReference>
<evidence type="ECO:0000256" key="1">
    <source>
        <dbReference type="ARBA" id="ARBA00004141"/>
    </source>
</evidence>
<feature type="transmembrane region" description="Helical" evidence="6">
    <location>
        <begin position="44"/>
        <end position="63"/>
    </location>
</feature>
<accession>A0A165HMC3</accession>
<gene>
    <name evidence="8" type="ORF">EXIGLDRAFT_81595</name>
</gene>
<dbReference type="GO" id="GO:0005783">
    <property type="term" value="C:endoplasmic reticulum"/>
    <property type="evidence" value="ECO:0007669"/>
    <property type="project" value="TreeGrafter"/>
</dbReference>
<dbReference type="InParanoid" id="A0A165HMC3"/>
<dbReference type="PANTHER" id="PTHR13439:SF0">
    <property type="entry name" value="TOPOISOMERASE I DAMAGE AFFECTED PROTEIN 4"/>
    <property type="match status" value="1"/>
</dbReference>
<feature type="transmembrane region" description="Helical" evidence="6">
    <location>
        <begin position="75"/>
        <end position="94"/>
    </location>
</feature>
<dbReference type="EMBL" id="KV426013">
    <property type="protein sequence ID" value="KZV92183.1"/>
    <property type="molecule type" value="Genomic_DNA"/>
</dbReference>
<dbReference type="GO" id="GO:0016020">
    <property type="term" value="C:membrane"/>
    <property type="evidence" value="ECO:0007669"/>
    <property type="project" value="UniProtKB-SubCell"/>
</dbReference>
<organism evidence="8 9">
    <name type="scientific">Exidia glandulosa HHB12029</name>
    <dbReference type="NCBI Taxonomy" id="1314781"/>
    <lineage>
        <taxon>Eukaryota</taxon>
        <taxon>Fungi</taxon>
        <taxon>Dikarya</taxon>
        <taxon>Basidiomycota</taxon>
        <taxon>Agaricomycotina</taxon>
        <taxon>Agaricomycetes</taxon>
        <taxon>Auriculariales</taxon>
        <taxon>Exidiaceae</taxon>
        <taxon>Exidia</taxon>
    </lineage>
</organism>
<name>A0A165HMC3_EXIGL</name>
<sequence length="241" mass="26815">MTLVATALGLTKLDEYLPTLLMSSAFFLVIQLITHAFGARPNVAGRIVSMIHALVILPLAYSAMQAEKLNADPAFGWDPRAGLTFAVCCGYFLWDIMHTTVWFGGMGFVAHAVACFSVYMFGFTPFLAYFGARCLMFEASTPFLNIHWYLLKTGRSGGKLAMINGVLLLTTFFFCRLVYGTYVSYGFFKTIFERWDEVPLLHVAVFGISNVVLMGLNYFWFSKMISTMVARVSGGKAPKSE</sequence>
<keyword evidence="4 5" id="KW-0472">Membrane</keyword>
<evidence type="ECO:0000256" key="2">
    <source>
        <dbReference type="ARBA" id="ARBA00022692"/>
    </source>
</evidence>
<feature type="transmembrane region" description="Helical" evidence="6">
    <location>
        <begin position="160"/>
        <end position="179"/>
    </location>
</feature>
<feature type="transmembrane region" description="Helical" evidence="6">
    <location>
        <begin position="101"/>
        <end position="121"/>
    </location>
</feature>
<protein>
    <submittedName>
        <fullName evidence="8">DUF887-domain-containing protein</fullName>
    </submittedName>
</protein>
<feature type="transmembrane region" description="Helical" evidence="6">
    <location>
        <begin position="127"/>
        <end position="148"/>
    </location>
</feature>
<dbReference type="GO" id="GO:0055088">
    <property type="term" value="P:lipid homeostasis"/>
    <property type="evidence" value="ECO:0007669"/>
    <property type="project" value="TreeGrafter"/>
</dbReference>
<evidence type="ECO:0000313" key="8">
    <source>
        <dbReference type="EMBL" id="KZV92183.1"/>
    </source>
</evidence>
<dbReference type="AlphaFoldDB" id="A0A165HMC3"/>
<dbReference type="OrthoDB" id="10266980at2759"/>
<keyword evidence="9" id="KW-1185">Reference proteome</keyword>
<evidence type="ECO:0000259" key="7">
    <source>
        <dbReference type="PROSITE" id="PS50922"/>
    </source>
</evidence>
<feature type="transmembrane region" description="Helical" evidence="6">
    <location>
        <begin position="16"/>
        <end position="37"/>
    </location>
</feature>
<evidence type="ECO:0000256" key="6">
    <source>
        <dbReference type="SAM" id="Phobius"/>
    </source>
</evidence>
<dbReference type="PROSITE" id="PS50922">
    <property type="entry name" value="TLC"/>
    <property type="match status" value="1"/>
</dbReference>
<feature type="domain" description="TLC" evidence="7">
    <location>
        <begin position="38"/>
        <end position="233"/>
    </location>
</feature>
<evidence type="ECO:0000313" key="9">
    <source>
        <dbReference type="Proteomes" id="UP000077266"/>
    </source>
</evidence>
<dbReference type="SMART" id="SM00724">
    <property type="entry name" value="TLC"/>
    <property type="match status" value="1"/>
</dbReference>
<dbReference type="Pfam" id="PF03798">
    <property type="entry name" value="TRAM_LAG1_CLN8"/>
    <property type="match status" value="1"/>
</dbReference>
<reference evidence="8 9" key="1">
    <citation type="journal article" date="2016" name="Mol. Biol. Evol.">
        <title>Comparative Genomics of Early-Diverging Mushroom-Forming Fungi Provides Insights into the Origins of Lignocellulose Decay Capabilities.</title>
        <authorList>
            <person name="Nagy L.G."/>
            <person name="Riley R."/>
            <person name="Tritt A."/>
            <person name="Adam C."/>
            <person name="Daum C."/>
            <person name="Floudas D."/>
            <person name="Sun H."/>
            <person name="Yadav J.S."/>
            <person name="Pangilinan J."/>
            <person name="Larsson K.H."/>
            <person name="Matsuura K."/>
            <person name="Barry K."/>
            <person name="Labutti K."/>
            <person name="Kuo R."/>
            <person name="Ohm R.A."/>
            <person name="Bhattacharya S.S."/>
            <person name="Shirouzu T."/>
            <person name="Yoshinaga Y."/>
            <person name="Martin F.M."/>
            <person name="Grigoriev I.V."/>
            <person name="Hibbett D.S."/>
        </authorList>
    </citation>
    <scope>NUCLEOTIDE SEQUENCE [LARGE SCALE GENOMIC DNA]</scope>
    <source>
        <strain evidence="8 9">HHB12029</strain>
    </source>
</reference>
<dbReference type="FunCoup" id="A0A165HMC3">
    <property type="interactions" value="211"/>
</dbReference>
<dbReference type="PANTHER" id="PTHR13439">
    <property type="entry name" value="CT120 PROTEIN"/>
    <property type="match status" value="1"/>
</dbReference>
<feature type="transmembrane region" description="Helical" evidence="6">
    <location>
        <begin position="199"/>
        <end position="221"/>
    </location>
</feature>
<dbReference type="Proteomes" id="UP000077266">
    <property type="component" value="Unassembled WGS sequence"/>
</dbReference>
<keyword evidence="2 5" id="KW-0812">Transmembrane</keyword>
<proteinExistence type="predicted"/>
<dbReference type="InterPro" id="IPR050846">
    <property type="entry name" value="TLCD"/>
</dbReference>